<evidence type="ECO:0000313" key="1">
    <source>
        <dbReference type="EMBL" id="KAJ2956549.1"/>
    </source>
</evidence>
<comment type="caution">
    <text evidence="1">The sequence shown here is derived from an EMBL/GenBank/DDBJ whole genome shotgun (WGS) entry which is preliminary data.</text>
</comment>
<evidence type="ECO:0000313" key="2">
    <source>
        <dbReference type="Proteomes" id="UP001144978"/>
    </source>
</evidence>
<accession>A0ACC1MCV6</accession>
<dbReference type="Proteomes" id="UP001144978">
    <property type="component" value="Unassembled WGS sequence"/>
</dbReference>
<name>A0ACC1MCV6_9APHY</name>
<sequence>MICAPLCSACPVEHIWIVHRDCYNVVLAAQALWGGATATALHHTKWPTGTFSTLLHMRQDISGRPFTAGGKAERDGRAISMRRHARESEGTHLGPNDGHGERDPAPQRADGGEGPTRTTRSRRTRARTHGGGALITAPIRTATTTTATTTTPPLPPRPWPP</sequence>
<proteinExistence type="predicted"/>
<dbReference type="EMBL" id="JANSHE010007768">
    <property type="protein sequence ID" value="KAJ2956549.1"/>
    <property type="molecule type" value="Genomic_DNA"/>
</dbReference>
<protein>
    <submittedName>
        <fullName evidence="1">Uncharacterized protein</fullName>
    </submittedName>
</protein>
<keyword evidence="2" id="KW-1185">Reference proteome</keyword>
<reference evidence="1" key="1">
    <citation type="submission" date="2022-08" db="EMBL/GenBank/DDBJ databases">
        <title>Genome Sequence of Pycnoporus sanguineus.</title>
        <authorList>
            <person name="Buettner E."/>
        </authorList>
    </citation>
    <scope>NUCLEOTIDE SEQUENCE</scope>
    <source>
        <strain evidence="1">CG-C14</strain>
    </source>
</reference>
<organism evidence="1 2">
    <name type="scientific">Trametes sanguinea</name>
    <dbReference type="NCBI Taxonomy" id="158606"/>
    <lineage>
        <taxon>Eukaryota</taxon>
        <taxon>Fungi</taxon>
        <taxon>Dikarya</taxon>
        <taxon>Basidiomycota</taxon>
        <taxon>Agaricomycotina</taxon>
        <taxon>Agaricomycetes</taxon>
        <taxon>Polyporales</taxon>
        <taxon>Polyporaceae</taxon>
        <taxon>Trametes</taxon>
    </lineage>
</organism>
<gene>
    <name evidence="1" type="ORF">NUW54_g14658</name>
</gene>